<proteinExistence type="predicted"/>
<protein>
    <submittedName>
        <fullName evidence="1">15187_t:CDS:1</fullName>
    </submittedName>
</protein>
<accession>A0ACA9LCN3</accession>
<comment type="caution">
    <text evidence="1">The sequence shown here is derived from an EMBL/GenBank/DDBJ whole genome shotgun (WGS) entry which is preliminary data.</text>
</comment>
<sequence>MTEAEIDSLEHLDDADYWDYAISDEELQIPPYMIPPDPDDNDCLPSSVHISYPYGDPTRLTHPATQPNRVVDPNSRALYDEQGGIASVNTGLLWKDLALDLLLPHNPAKEEAARAAKARRLANGAQQTDGEESIQEAADEEGFI</sequence>
<gene>
    <name evidence="1" type="ORF">ACOLOM_LOCUS3753</name>
</gene>
<dbReference type="Proteomes" id="UP000789525">
    <property type="component" value="Unassembled WGS sequence"/>
</dbReference>
<evidence type="ECO:0000313" key="1">
    <source>
        <dbReference type="EMBL" id="CAG8523306.1"/>
    </source>
</evidence>
<keyword evidence="2" id="KW-1185">Reference proteome</keyword>
<reference evidence="1" key="1">
    <citation type="submission" date="2021-06" db="EMBL/GenBank/DDBJ databases">
        <authorList>
            <person name="Kallberg Y."/>
            <person name="Tangrot J."/>
            <person name="Rosling A."/>
        </authorList>
    </citation>
    <scope>NUCLEOTIDE SEQUENCE</scope>
    <source>
        <strain evidence="1">CL356</strain>
    </source>
</reference>
<name>A0ACA9LCN3_9GLOM</name>
<dbReference type="EMBL" id="CAJVPT010005745">
    <property type="protein sequence ID" value="CAG8523306.1"/>
    <property type="molecule type" value="Genomic_DNA"/>
</dbReference>
<evidence type="ECO:0000313" key="2">
    <source>
        <dbReference type="Proteomes" id="UP000789525"/>
    </source>
</evidence>
<organism evidence="1 2">
    <name type="scientific">Acaulospora colombiana</name>
    <dbReference type="NCBI Taxonomy" id="27376"/>
    <lineage>
        <taxon>Eukaryota</taxon>
        <taxon>Fungi</taxon>
        <taxon>Fungi incertae sedis</taxon>
        <taxon>Mucoromycota</taxon>
        <taxon>Glomeromycotina</taxon>
        <taxon>Glomeromycetes</taxon>
        <taxon>Diversisporales</taxon>
        <taxon>Acaulosporaceae</taxon>
        <taxon>Acaulospora</taxon>
    </lineage>
</organism>